<proteinExistence type="predicted"/>
<dbReference type="RefSeq" id="WP_284330581.1">
    <property type="nucleotide sequence ID" value="NZ_BSOA01000003.1"/>
</dbReference>
<sequence>MNIRLSTEAPDNMNTDRKLGFRTLEPNNWLDIDPLMRTTVLSTTHTDHHKAWFDAVNEFRLDEKVPPEVVRLFEATRGMLLYGLFFYPILALSADQFIRVAETAARAKCLSLGAELKQVKNFSNAVEWLIKRNGIVTEDHRSWRVVVALRNDVSHLIDQRAYSVGMLFQQFDWLTTVINRLFDK</sequence>
<dbReference type="Proteomes" id="UP001156627">
    <property type="component" value="Unassembled WGS sequence"/>
</dbReference>
<dbReference type="EMBL" id="BSOA01000003">
    <property type="protein sequence ID" value="GLQ87146.1"/>
    <property type="molecule type" value="Genomic_DNA"/>
</dbReference>
<keyword evidence="2" id="KW-1185">Reference proteome</keyword>
<organism evidence="1 2">
    <name type="scientific">Dyella flagellata</name>
    <dbReference type="NCBI Taxonomy" id="1867833"/>
    <lineage>
        <taxon>Bacteria</taxon>
        <taxon>Pseudomonadati</taxon>
        <taxon>Pseudomonadota</taxon>
        <taxon>Gammaproteobacteria</taxon>
        <taxon>Lysobacterales</taxon>
        <taxon>Rhodanobacteraceae</taxon>
        <taxon>Dyella</taxon>
    </lineage>
</organism>
<evidence type="ECO:0000313" key="2">
    <source>
        <dbReference type="Proteomes" id="UP001156627"/>
    </source>
</evidence>
<gene>
    <name evidence="1" type="ORF">GCM10007898_07120</name>
</gene>
<comment type="caution">
    <text evidence="1">The sequence shown here is derived from an EMBL/GenBank/DDBJ whole genome shotgun (WGS) entry which is preliminary data.</text>
</comment>
<accession>A0ABQ5X6A9</accession>
<evidence type="ECO:0000313" key="1">
    <source>
        <dbReference type="EMBL" id="GLQ87146.1"/>
    </source>
</evidence>
<evidence type="ECO:0008006" key="3">
    <source>
        <dbReference type="Google" id="ProtNLM"/>
    </source>
</evidence>
<name>A0ABQ5X6A9_9GAMM</name>
<reference evidence="2" key="1">
    <citation type="journal article" date="2019" name="Int. J. Syst. Evol. Microbiol.">
        <title>The Global Catalogue of Microorganisms (GCM) 10K type strain sequencing project: providing services to taxonomists for standard genome sequencing and annotation.</title>
        <authorList>
            <consortium name="The Broad Institute Genomics Platform"/>
            <consortium name="The Broad Institute Genome Sequencing Center for Infectious Disease"/>
            <person name="Wu L."/>
            <person name="Ma J."/>
        </authorList>
    </citation>
    <scope>NUCLEOTIDE SEQUENCE [LARGE SCALE GENOMIC DNA]</scope>
    <source>
        <strain evidence="2">NBRC 111981</strain>
    </source>
</reference>
<protein>
    <recommendedName>
        <fullName evidence="3">DUF4145 domain-containing protein</fullName>
    </recommendedName>
</protein>